<dbReference type="STRING" id="81857.IV38_GL001461"/>
<gene>
    <name evidence="3" type="ORF">IV38_GL001461</name>
    <name evidence="4" type="ORF">IV40_GL001248</name>
</gene>
<dbReference type="PATRIC" id="fig|81857.3.peg.1470"/>
<dbReference type="Proteomes" id="UP000051751">
    <property type="component" value="Unassembled WGS sequence"/>
</dbReference>
<keyword evidence="5" id="KW-1185">Reference proteome</keyword>
<accession>A0A0R2FTH5</accession>
<reference evidence="5 6" key="1">
    <citation type="journal article" date="2015" name="Genome Announc.">
        <title>Expanding the biotechnology potential of lactobacilli through comparative genomics of 213 strains and associated genera.</title>
        <authorList>
            <person name="Sun Z."/>
            <person name="Harris H.M."/>
            <person name="McCann A."/>
            <person name="Guo C."/>
            <person name="Argimon S."/>
            <person name="Zhang W."/>
            <person name="Yang X."/>
            <person name="Jeffery I.B."/>
            <person name="Cooney J.C."/>
            <person name="Kagawa T.F."/>
            <person name="Liu W."/>
            <person name="Song Y."/>
            <person name="Salvetti E."/>
            <person name="Wrobel A."/>
            <person name="Rasinkangas P."/>
            <person name="Parkhill J."/>
            <person name="Rea M.C."/>
            <person name="O'Sullivan O."/>
            <person name="Ritari J."/>
            <person name="Douillard F.P."/>
            <person name="Paul Ross R."/>
            <person name="Yang R."/>
            <person name="Briner A.E."/>
            <person name="Felis G.E."/>
            <person name="de Vos W.M."/>
            <person name="Barrangou R."/>
            <person name="Klaenhammer T.R."/>
            <person name="Caufield P.W."/>
            <person name="Cui Y."/>
            <person name="Zhang H."/>
            <person name="O'Toole P.W."/>
        </authorList>
    </citation>
    <scope>NUCLEOTIDE SEQUENCE [LARGE SCALE GENOMIC DNA]</scope>
    <source>
        <strain evidence="3 6">ATCC BAA-66</strain>
        <strain evidence="4 5">DSM 13344</strain>
    </source>
</reference>
<dbReference type="InterPro" id="IPR007863">
    <property type="entry name" value="Peptidase_M16_C"/>
</dbReference>
<dbReference type="PANTHER" id="PTHR11851">
    <property type="entry name" value="METALLOPROTEASE"/>
    <property type="match status" value="1"/>
</dbReference>
<dbReference type="InterPro" id="IPR050361">
    <property type="entry name" value="MPP/UQCRC_Complex"/>
</dbReference>
<dbReference type="AlphaFoldDB" id="A0A0R2FTH5"/>
<evidence type="ECO:0000259" key="1">
    <source>
        <dbReference type="Pfam" id="PF00675"/>
    </source>
</evidence>
<evidence type="ECO:0000313" key="4">
    <source>
        <dbReference type="EMBL" id="KRN31961.1"/>
    </source>
</evidence>
<feature type="domain" description="Peptidase M16 C-terminal" evidence="2">
    <location>
        <begin position="182"/>
        <end position="347"/>
    </location>
</feature>
<sequence length="435" mass="49402">MEKQIYARLGETLYSETLANGLQVHLLPRKGYHKTYAMFTTHYGSIDNEFVPIGTDKPVHVPDGIAHFLEHKMFDQKDHDVFETFGKYGADSNAFTSYTRTSYLFSCTDHVKQNLETLLDFVQEPYFTEQSVNKEKGIIAQEIQMYEDDPNWQLFSGILANLYPQHPVRLDIAGTVDSIQAITPDELYTAYNTFYNPSNMDLFVTGKLVPDEMMGWIRANQEAKEFPQAAPIQRFYPTEAEDGSDILPYRVLEMSVQRPKSIVGLKGLHRFPEDENGLKDELALNLLFQMLFGSSSKNYTRLYDAGTIDDSFGYEIDVDRSFNFATISGDANNAQEFSDAIIDILEHYPDSPELTNSHLQHVERGTIGKYLQSWNSLEAVANQFTDTNFGDANLFEVLPILDSLTLDDIKHTAAHYIDLDALSVFHILPKDTTTA</sequence>
<dbReference type="NCBIfam" id="NF047421">
    <property type="entry name" value="YfmH_fam"/>
    <property type="match status" value="1"/>
</dbReference>
<dbReference type="Proteomes" id="UP000051645">
    <property type="component" value="Unassembled WGS sequence"/>
</dbReference>
<protein>
    <submittedName>
        <fullName evidence="3">Zinc-dependent proteinase</fullName>
    </submittedName>
</protein>
<dbReference type="PANTHER" id="PTHR11851:SF134">
    <property type="entry name" value="ZINC-DEPENDENT PROTEASE"/>
    <property type="match status" value="1"/>
</dbReference>
<evidence type="ECO:0000313" key="3">
    <source>
        <dbReference type="EMBL" id="KRN28460.1"/>
    </source>
</evidence>
<proteinExistence type="predicted"/>
<dbReference type="InterPro" id="IPR011249">
    <property type="entry name" value="Metalloenz_LuxS/M16"/>
</dbReference>
<dbReference type="Gene3D" id="3.30.830.10">
    <property type="entry name" value="Metalloenzyme, LuxS/M16 peptidase-like"/>
    <property type="match status" value="2"/>
</dbReference>
<evidence type="ECO:0000313" key="6">
    <source>
        <dbReference type="Proteomes" id="UP000051751"/>
    </source>
</evidence>
<feature type="domain" description="Peptidase M16 N-terminal" evidence="1">
    <location>
        <begin position="63"/>
        <end position="175"/>
    </location>
</feature>
<organism evidence="3 6">
    <name type="scientific">Lactobacillus selangorensis</name>
    <dbReference type="NCBI Taxonomy" id="81857"/>
    <lineage>
        <taxon>Bacteria</taxon>
        <taxon>Bacillati</taxon>
        <taxon>Bacillota</taxon>
        <taxon>Bacilli</taxon>
        <taxon>Lactobacillales</taxon>
        <taxon>Lactobacillaceae</taxon>
        <taxon>Lactobacillus</taxon>
    </lineage>
</organism>
<dbReference type="Pfam" id="PF05193">
    <property type="entry name" value="Peptidase_M16_C"/>
    <property type="match status" value="1"/>
</dbReference>
<dbReference type="InterPro" id="IPR011765">
    <property type="entry name" value="Pept_M16_N"/>
</dbReference>
<dbReference type="Pfam" id="PF00675">
    <property type="entry name" value="Peptidase_M16"/>
    <property type="match status" value="1"/>
</dbReference>
<comment type="caution">
    <text evidence="3">The sequence shown here is derived from an EMBL/GenBank/DDBJ whole genome shotgun (WGS) entry which is preliminary data.</text>
</comment>
<dbReference type="GO" id="GO:0046872">
    <property type="term" value="F:metal ion binding"/>
    <property type="evidence" value="ECO:0007669"/>
    <property type="project" value="InterPro"/>
</dbReference>
<dbReference type="OrthoDB" id="9811314at2"/>
<dbReference type="SUPFAM" id="SSF63411">
    <property type="entry name" value="LuxS/MPP-like metallohydrolase"/>
    <property type="match status" value="2"/>
</dbReference>
<dbReference type="EMBL" id="JQAT01000003">
    <property type="protein sequence ID" value="KRN28460.1"/>
    <property type="molecule type" value="Genomic_DNA"/>
</dbReference>
<name>A0A0R2FTH5_9LACO</name>
<evidence type="ECO:0000259" key="2">
    <source>
        <dbReference type="Pfam" id="PF05193"/>
    </source>
</evidence>
<dbReference type="EMBL" id="JQAZ01000003">
    <property type="protein sequence ID" value="KRN31961.1"/>
    <property type="molecule type" value="Genomic_DNA"/>
</dbReference>
<evidence type="ECO:0000313" key="5">
    <source>
        <dbReference type="Proteomes" id="UP000051645"/>
    </source>
</evidence>
<dbReference type="RefSeq" id="WP_057769416.1">
    <property type="nucleotide sequence ID" value="NZ_JQAT01000003.1"/>
</dbReference>